<dbReference type="PANTHER" id="PTHR38693">
    <property type="entry name" value="UBIQUINONE BIOSYNTHESIS PROTEIN UBIJ"/>
    <property type="match status" value="1"/>
</dbReference>
<reference evidence="2 3" key="1">
    <citation type="submission" date="2020-08" db="EMBL/GenBank/DDBJ databases">
        <title>Novel species isolated from subtropical streams in China.</title>
        <authorList>
            <person name="Lu H."/>
        </authorList>
    </citation>
    <scope>NUCLEOTIDE SEQUENCE [LARGE SCALE GENOMIC DNA]</scope>
    <source>
        <strain evidence="2 3">FT31W</strain>
    </source>
</reference>
<name>A0ABR6YJR0_9BURK</name>
<dbReference type="HAMAP" id="MF_02215">
    <property type="entry name" value="UbiJ"/>
    <property type="match status" value="1"/>
</dbReference>
<comment type="function">
    <text evidence="1">Required for ubiquinone (coenzyme Q) biosynthesis. Binds hydrophobic ubiquinone biosynthetic intermediates via its SCP2 domain and is essential for the stability of the Ubi complex. May constitute a docking platform where Ubi enzymes assemble and access their SCP2-bound polyprenyl substrates.</text>
</comment>
<keyword evidence="1" id="KW-0963">Cytoplasm</keyword>
<evidence type="ECO:0000313" key="2">
    <source>
        <dbReference type="EMBL" id="MBC3884135.1"/>
    </source>
</evidence>
<comment type="subcellular location">
    <subcellularLocation>
        <location evidence="1">Cytoplasm</location>
    </subcellularLocation>
</comment>
<evidence type="ECO:0000256" key="1">
    <source>
        <dbReference type="HAMAP-Rule" id="MF_02215"/>
    </source>
</evidence>
<dbReference type="RefSeq" id="WP_186861748.1">
    <property type="nucleotide sequence ID" value="NZ_JACOGC010000001.1"/>
</dbReference>
<dbReference type="EMBL" id="JACOGC010000001">
    <property type="protein sequence ID" value="MBC3884135.1"/>
    <property type="molecule type" value="Genomic_DNA"/>
</dbReference>
<accession>A0ABR6YJR0</accession>
<protein>
    <recommendedName>
        <fullName evidence="1">Ubiquinone biosynthesis accessory factor UbiJ</fullName>
    </recommendedName>
</protein>
<dbReference type="InterPro" id="IPR038989">
    <property type="entry name" value="UbiJ"/>
</dbReference>
<dbReference type="PANTHER" id="PTHR38693:SF1">
    <property type="entry name" value="UBIQUINONE BIOSYNTHESIS ACCESSORY FACTOR UBIJ"/>
    <property type="match status" value="1"/>
</dbReference>
<keyword evidence="3" id="KW-1185">Reference proteome</keyword>
<comment type="similarity">
    <text evidence="1">Belongs to the UbiJ family.</text>
</comment>
<gene>
    <name evidence="1" type="primary">ubiJ</name>
    <name evidence="2" type="ORF">H8K27_03230</name>
</gene>
<evidence type="ECO:0000313" key="3">
    <source>
        <dbReference type="Proteomes" id="UP000613113"/>
    </source>
</evidence>
<dbReference type="Proteomes" id="UP000613113">
    <property type="component" value="Unassembled WGS sequence"/>
</dbReference>
<keyword evidence="1" id="KW-0831">Ubiquinone biosynthesis</keyword>
<sequence>MISIAPFINHLLAQESWARKLLLPHAGEIACIDAEIIRIRLLVGADGLLINADASAPANVTIRIRPADIPLILQHREQAFSYVRIDGDADFANTISTLSQQLRWEAETDLSRIVGDIAAVRMVGGARSAMTYVQQTHQKLQENLAEYFLDENPLLVRPAEVQEFAAGVNKTRDDVERLLKRMDKIEKQQKVRS</sequence>
<organism evidence="2 3">
    <name type="scientific">Undibacterium griseum</name>
    <dbReference type="NCBI Taxonomy" id="2762295"/>
    <lineage>
        <taxon>Bacteria</taxon>
        <taxon>Pseudomonadati</taxon>
        <taxon>Pseudomonadota</taxon>
        <taxon>Betaproteobacteria</taxon>
        <taxon>Burkholderiales</taxon>
        <taxon>Oxalobacteraceae</taxon>
        <taxon>Undibacterium</taxon>
    </lineage>
</organism>
<proteinExistence type="inferred from homology"/>
<comment type="caution">
    <text evidence="2">The sequence shown here is derived from an EMBL/GenBank/DDBJ whole genome shotgun (WGS) entry which is preliminary data.</text>
</comment>
<comment type="pathway">
    <text evidence="1">Cofactor biosynthesis; ubiquinone biosynthesis.</text>
</comment>